<comment type="caution">
    <text evidence="1">The sequence shown here is derived from an EMBL/GenBank/DDBJ whole genome shotgun (WGS) entry which is preliminary data.</text>
</comment>
<evidence type="ECO:0008006" key="3">
    <source>
        <dbReference type="Google" id="ProtNLM"/>
    </source>
</evidence>
<dbReference type="SUPFAM" id="SSF88713">
    <property type="entry name" value="Glycoside hydrolase/deacetylase"/>
    <property type="match status" value="1"/>
</dbReference>
<dbReference type="PANTHER" id="PTHR30292:SF0">
    <property type="entry name" value="5-OXOPROLINASE SUBUNIT A"/>
    <property type="match status" value="1"/>
</dbReference>
<dbReference type="NCBIfam" id="NF003814">
    <property type="entry name" value="PRK05406.1-3"/>
    <property type="match status" value="1"/>
</dbReference>
<protein>
    <recommendedName>
        <fullName evidence="3">LamB/YcsF family protein</fullName>
    </recommendedName>
</protein>
<dbReference type="Proteomes" id="UP000023541">
    <property type="component" value="Unassembled WGS sequence"/>
</dbReference>
<dbReference type="EMBL" id="AQRA01000009">
    <property type="protein sequence ID" value="EZH72179.1"/>
    <property type="molecule type" value="Genomic_DNA"/>
</dbReference>
<reference evidence="1 2" key="1">
    <citation type="submission" date="2014-04" db="EMBL/GenBank/DDBJ databases">
        <title>Aquimarina sp. 22II-S11-z7 Genome Sequencing.</title>
        <authorList>
            <person name="Lai Q."/>
        </authorList>
    </citation>
    <scope>NUCLEOTIDE SEQUENCE [LARGE SCALE GENOMIC DNA]</scope>
    <source>
        <strain evidence="1 2">22II-S11-z7</strain>
    </source>
</reference>
<dbReference type="PANTHER" id="PTHR30292">
    <property type="entry name" value="UNCHARACTERIZED PROTEIN YBGL-RELATED"/>
    <property type="match status" value="1"/>
</dbReference>
<dbReference type="CDD" id="cd10801">
    <property type="entry name" value="LamB_YcsF_like_1"/>
    <property type="match status" value="1"/>
</dbReference>
<dbReference type="Pfam" id="PF03746">
    <property type="entry name" value="LamB_YcsF"/>
    <property type="match status" value="1"/>
</dbReference>
<accession>A0A023BQH7</accession>
<dbReference type="OrthoDB" id="9773478at2"/>
<dbReference type="STRING" id="1317122.ATO12_24920"/>
<keyword evidence="2" id="KW-1185">Reference proteome</keyword>
<name>A0A023BQH7_9FLAO</name>
<evidence type="ECO:0000313" key="2">
    <source>
        <dbReference type="Proteomes" id="UP000023541"/>
    </source>
</evidence>
<dbReference type="eggNOG" id="COG1540">
    <property type="taxonomic scope" value="Bacteria"/>
</dbReference>
<organism evidence="1 2">
    <name type="scientific">Aquimarina atlantica</name>
    <dbReference type="NCBI Taxonomy" id="1317122"/>
    <lineage>
        <taxon>Bacteria</taxon>
        <taxon>Pseudomonadati</taxon>
        <taxon>Bacteroidota</taxon>
        <taxon>Flavobacteriia</taxon>
        <taxon>Flavobacteriales</taxon>
        <taxon>Flavobacteriaceae</taxon>
        <taxon>Aquimarina</taxon>
    </lineage>
</organism>
<dbReference type="AlphaFoldDB" id="A0A023BQH7"/>
<sequence>MNKVILNADVGEEAGFDAEIMQYISWCNIACGSHAGSAEVIQKTIALAMQHNVKIGAHPSYPDRENFGRTRIEMPYGDLVKTITEQIQLVKSLTEKAGGKLHHVKPHGALYNEAVKNESVALAIIEAIKNVDKSLYIITLKNAKLSYLSRGDFEVKHEAFADRNYNDDLTLVSRKEKEALLTDPKEIFGHVKRMVVEGKVKTKNRVEVPIFFDTICVHGDNPKSVQILKYLYKEFSILNLL</sequence>
<dbReference type="RefSeq" id="WP_034245751.1">
    <property type="nucleotide sequence ID" value="NZ_AQRA01000009.1"/>
</dbReference>
<dbReference type="InterPro" id="IPR005501">
    <property type="entry name" value="LamB/YcsF/PxpA-like"/>
</dbReference>
<dbReference type="NCBIfam" id="NF003816">
    <property type="entry name" value="PRK05406.1-5"/>
    <property type="match status" value="1"/>
</dbReference>
<proteinExistence type="predicted"/>
<gene>
    <name evidence="1" type="ORF">ATO12_24920</name>
</gene>
<dbReference type="GO" id="GO:0005975">
    <property type="term" value="P:carbohydrate metabolic process"/>
    <property type="evidence" value="ECO:0007669"/>
    <property type="project" value="InterPro"/>
</dbReference>
<dbReference type="Gene3D" id="3.20.20.370">
    <property type="entry name" value="Glycoside hydrolase/deacetylase"/>
    <property type="match status" value="1"/>
</dbReference>
<dbReference type="InterPro" id="IPR011330">
    <property type="entry name" value="Glyco_hydro/deAcase_b/a-brl"/>
</dbReference>
<evidence type="ECO:0000313" key="1">
    <source>
        <dbReference type="EMBL" id="EZH72179.1"/>
    </source>
</evidence>